<feature type="region of interest" description="Disordered" evidence="1">
    <location>
        <begin position="29"/>
        <end position="48"/>
    </location>
</feature>
<sequence>MVKAWTWSEMRDISLLLRGLPALSPRFHGAPAPPALQLPSPPRGTQPERCVAKQRGARMCANARSPHLVLLASTKALLRSKRRR</sequence>
<evidence type="ECO:0000256" key="1">
    <source>
        <dbReference type="SAM" id="MobiDB-lite"/>
    </source>
</evidence>
<gene>
    <name evidence="2" type="ORF">NDU88_012343</name>
</gene>
<dbReference type="Proteomes" id="UP001066276">
    <property type="component" value="Chromosome 6"/>
</dbReference>
<organism evidence="2 3">
    <name type="scientific">Pleurodeles waltl</name>
    <name type="common">Iberian ribbed newt</name>
    <dbReference type="NCBI Taxonomy" id="8319"/>
    <lineage>
        <taxon>Eukaryota</taxon>
        <taxon>Metazoa</taxon>
        <taxon>Chordata</taxon>
        <taxon>Craniata</taxon>
        <taxon>Vertebrata</taxon>
        <taxon>Euteleostomi</taxon>
        <taxon>Amphibia</taxon>
        <taxon>Batrachia</taxon>
        <taxon>Caudata</taxon>
        <taxon>Salamandroidea</taxon>
        <taxon>Salamandridae</taxon>
        <taxon>Pleurodelinae</taxon>
        <taxon>Pleurodeles</taxon>
    </lineage>
</organism>
<keyword evidence="3" id="KW-1185">Reference proteome</keyword>
<evidence type="ECO:0000313" key="2">
    <source>
        <dbReference type="EMBL" id="KAJ1146061.1"/>
    </source>
</evidence>
<proteinExistence type="predicted"/>
<accession>A0AAV7QZU9</accession>
<dbReference type="AlphaFoldDB" id="A0AAV7QZU9"/>
<dbReference type="EMBL" id="JANPWB010000010">
    <property type="protein sequence ID" value="KAJ1146061.1"/>
    <property type="molecule type" value="Genomic_DNA"/>
</dbReference>
<protein>
    <submittedName>
        <fullName evidence="2">Uncharacterized protein</fullName>
    </submittedName>
</protein>
<feature type="compositionally biased region" description="Pro residues" evidence="1">
    <location>
        <begin position="31"/>
        <end position="44"/>
    </location>
</feature>
<reference evidence="2" key="1">
    <citation type="journal article" date="2022" name="bioRxiv">
        <title>Sequencing and chromosome-scale assembly of the giantPleurodeles waltlgenome.</title>
        <authorList>
            <person name="Brown T."/>
            <person name="Elewa A."/>
            <person name="Iarovenko S."/>
            <person name="Subramanian E."/>
            <person name="Araus A.J."/>
            <person name="Petzold A."/>
            <person name="Susuki M."/>
            <person name="Suzuki K.-i.T."/>
            <person name="Hayashi T."/>
            <person name="Toyoda A."/>
            <person name="Oliveira C."/>
            <person name="Osipova E."/>
            <person name="Leigh N.D."/>
            <person name="Simon A."/>
            <person name="Yun M.H."/>
        </authorList>
    </citation>
    <scope>NUCLEOTIDE SEQUENCE</scope>
    <source>
        <strain evidence="2">20211129_DDA</strain>
        <tissue evidence="2">Liver</tissue>
    </source>
</reference>
<comment type="caution">
    <text evidence="2">The sequence shown here is derived from an EMBL/GenBank/DDBJ whole genome shotgun (WGS) entry which is preliminary data.</text>
</comment>
<evidence type="ECO:0000313" key="3">
    <source>
        <dbReference type="Proteomes" id="UP001066276"/>
    </source>
</evidence>
<name>A0AAV7QZU9_PLEWA</name>